<feature type="region of interest" description="Disordered" evidence="2">
    <location>
        <begin position="18"/>
        <end position="53"/>
    </location>
</feature>
<dbReference type="Gene3D" id="3.10.129.10">
    <property type="entry name" value="Hotdog Thioesterase"/>
    <property type="match status" value="1"/>
</dbReference>
<sequence>MNLPLTLALGALRSPFKRGPYPDAGRDPFPDGDAVPAARSARSGPPGSSRVLRAEVRAEPARLAAYARLCGWSETGCLPLPYPQVLAFPLTTRLLAARDFPLPLLGLVHTWIEVDAHRPLLPADRLETTVRVERLAPHRRGTEAVVATEARVGGELVWASRSGYLARHRTGPAVAGRPGPGAVRDTGGTTPAPGTAPATDPDATPAPAPAPGTDGGEPAKLLPAAEWRLPGDLGRRYGAVSGDRNPIHLYPLTARAFGFRRPIAHGMWTFARCLAERDLPRGVRVRAEFRAPVMLPATVTYVTEDAPAGATGDAGGDGDGTGALGLGAFGLRGDRDRLHLTGRVSPLPYR</sequence>
<evidence type="ECO:0000313" key="5">
    <source>
        <dbReference type="Proteomes" id="UP001431313"/>
    </source>
</evidence>
<name>A0ABT2CPR1_9ACTN</name>
<keyword evidence="5" id="KW-1185">Reference proteome</keyword>
<evidence type="ECO:0000259" key="3">
    <source>
        <dbReference type="Pfam" id="PF01575"/>
    </source>
</evidence>
<feature type="compositionally biased region" description="Low complexity" evidence="2">
    <location>
        <begin position="34"/>
        <end position="51"/>
    </location>
</feature>
<dbReference type="EMBL" id="JANUGQ010000036">
    <property type="protein sequence ID" value="MCS0639418.1"/>
    <property type="molecule type" value="Genomic_DNA"/>
</dbReference>
<evidence type="ECO:0000256" key="2">
    <source>
        <dbReference type="SAM" id="MobiDB-lite"/>
    </source>
</evidence>
<dbReference type="PANTHER" id="PTHR43841">
    <property type="entry name" value="3-HYDROXYACYL-THIOESTER DEHYDRATASE HTDX-RELATED"/>
    <property type="match status" value="1"/>
</dbReference>
<protein>
    <submittedName>
        <fullName evidence="4">MaoC/PaaZ C-terminal domain-containing protein</fullName>
    </submittedName>
</protein>
<evidence type="ECO:0000313" key="4">
    <source>
        <dbReference type="EMBL" id="MCS0639418.1"/>
    </source>
</evidence>
<proteinExistence type="inferred from homology"/>
<comment type="similarity">
    <text evidence="1">Belongs to the enoyl-CoA hydratase/isomerase family.</text>
</comment>
<gene>
    <name evidence="4" type="ORF">NX801_28050</name>
</gene>
<dbReference type="InterPro" id="IPR002539">
    <property type="entry name" value="MaoC-like_dom"/>
</dbReference>
<feature type="region of interest" description="Disordered" evidence="2">
    <location>
        <begin position="169"/>
        <end position="220"/>
    </location>
</feature>
<reference evidence="4" key="1">
    <citation type="submission" date="2022-08" db="EMBL/GenBank/DDBJ databases">
        <authorList>
            <person name="Somphong A."/>
            <person name="Phongsopitanun W."/>
        </authorList>
    </citation>
    <scope>NUCLEOTIDE SEQUENCE</scope>
    <source>
        <strain evidence="4">LP05-1</strain>
    </source>
</reference>
<organism evidence="4 5">
    <name type="scientific">Streptomyces pyxinae</name>
    <dbReference type="NCBI Taxonomy" id="2970734"/>
    <lineage>
        <taxon>Bacteria</taxon>
        <taxon>Bacillati</taxon>
        <taxon>Actinomycetota</taxon>
        <taxon>Actinomycetes</taxon>
        <taxon>Kitasatosporales</taxon>
        <taxon>Streptomycetaceae</taxon>
        <taxon>Streptomyces</taxon>
    </lineage>
</organism>
<dbReference type="Pfam" id="PF01575">
    <property type="entry name" value="MaoC_dehydratas"/>
    <property type="match status" value="1"/>
</dbReference>
<dbReference type="InterPro" id="IPR029069">
    <property type="entry name" value="HotDog_dom_sf"/>
</dbReference>
<dbReference type="PANTHER" id="PTHR43841:SF1">
    <property type="entry name" value="3-HYDROXYACYL-THIOESTER DEHYDRATASE X"/>
    <property type="match status" value="1"/>
</dbReference>
<feature type="compositionally biased region" description="Low complexity" evidence="2">
    <location>
        <begin position="171"/>
        <end position="203"/>
    </location>
</feature>
<dbReference type="RefSeq" id="WP_258790794.1">
    <property type="nucleotide sequence ID" value="NZ_JANUGQ010000036.1"/>
</dbReference>
<comment type="caution">
    <text evidence="4">The sequence shown here is derived from an EMBL/GenBank/DDBJ whole genome shotgun (WGS) entry which is preliminary data.</text>
</comment>
<accession>A0ABT2CPR1</accession>
<feature type="domain" description="MaoC-like" evidence="3">
    <location>
        <begin position="235"/>
        <end position="301"/>
    </location>
</feature>
<dbReference type="Proteomes" id="UP001431313">
    <property type="component" value="Unassembled WGS sequence"/>
</dbReference>
<dbReference type="SUPFAM" id="SSF54637">
    <property type="entry name" value="Thioesterase/thiol ester dehydrase-isomerase"/>
    <property type="match status" value="2"/>
</dbReference>
<evidence type="ECO:0000256" key="1">
    <source>
        <dbReference type="ARBA" id="ARBA00005254"/>
    </source>
</evidence>